<feature type="domain" description="DUF1559" evidence="2">
    <location>
        <begin position="113"/>
        <end position="275"/>
    </location>
</feature>
<dbReference type="InterPro" id="IPR012902">
    <property type="entry name" value="N_methyl_site"/>
</dbReference>
<dbReference type="PANTHER" id="PTHR30093">
    <property type="entry name" value="GENERAL SECRETION PATHWAY PROTEIN G"/>
    <property type="match status" value="1"/>
</dbReference>
<name>A0A517MJT9_9BACT</name>
<keyword evidence="1" id="KW-0812">Transmembrane</keyword>
<evidence type="ECO:0000256" key="1">
    <source>
        <dbReference type="SAM" id="Phobius"/>
    </source>
</evidence>
<evidence type="ECO:0000313" key="4">
    <source>
        <dbReference type="Proteomes" id="UP000320672"/>
    </source>
</evidence>
<dbReference type="KEGG" id="rml:FF011L_39530"/>
<dbReference type="RefSeq" id="WP_145353132.1">
    <property type="nucleotide sequence ID" value="NZ_CP036262.1"/>
</dbReference>
<feature type="transmembrane region" description="Helical" evidence="1">
    <location>
        <begin position="91"/>
        <end position="112"/>
    </location>
</feature>
<accession>A0A517MJT9</accession>
<dbReference type="OrthoDB" id="242858at2"/>
<keyword evidence="1" id="KW-1133">Transmembrane helix</keyword>
<dbReference type="Pfam" id="PF07963">
    <property type="entry name" value="N_methyl"/>
    <property type="match status" value="1"/>
</dbReference>
<dbReference type="NCBIfam" id="TIGR02532">
    <property type="entry name" value="IV_pilin_GFxxxE"/>
    <property type="match status" value="1"/>
</dbReference>
<dbReference type="PROSITE" id="PS00409">
    <property type="entry name" value="PROKAR_NTER_METHYL"/>
    <property type="match status" value="1"/>
</dbReference>
<dbReference type="Pfam" id="PF06945">
    <property type="entry name" value="DUF1289"/>
    <property type="match status" value="1"/>
</dbReference>
<proteinExistence type="predicted"/>
<dbReference type="SUPFAM" id="SSF54523">
    <property type="entry name" value="Pili subunits"/>
    <property type="match status" value="1"/>
</dbReference>
<evidence type="ECO:0000313" key="3">
    <source>
        <dbReference type="EMBL" id="QDS95166.1"/>
    </source>
</evidence>
<dbReference type="InterPro" id="IPR045584">
    <property type="entry name" value="Pilin-like"/>
</dbReference>
<reference evidence="3 4" key="1">
    <citation type="submission" date="2019-02" db="EMBL/GenBank/DDBJ databases">
        <title>Deep-cultivation of Planctomycetes and their phenomic and genomic characterization uncovers novel biology.</title>
        <authorList>
            <person name="Wiegand S."/>
            <person name="Jogler M."/>
            <person name="Boedeker C."/>
            <person name="Pinto D."/>
            <person name="Vollmers J."/>
            <person name="Rivas-Marin E."/>
            <person name="Kohn T."/>
            <person name="Peeters S.H."/>
            <person name="Heuer A."/>
            <person name="Rast P."/>
            <person name="Oberbeckmann S."/>
            <person name="Bunk B."/>
            <person name="Jeske O."/>
            <person name="Meyerdierks A."/>
            <person name="Storesund J.E."/>
            <person name="Kallscheuer N."/>
            <person name="Luecker S."/>
            <person name="Lage O.M."/>
            <person name="Pohl T."/>
            <person name="Merkel B.J."/>
            <person name="Hornburger P."/>
            <person name="Mueller R.-W."/>
            <person name="Bruemmer F."/>
            <person name="Labrenz M."/>
            <person name="Spormann A.M."/>
            <person name="Op den Camp H."/>
            <person name="Overmann J."/>
            <person name="Amann R."/>
            <person name="Jetten M.S.M."/>
            <person name="Mascher T."/>
            <person name="Medema M.H."/>
            <person name="Devos D.P."/>
            <person name="Kaster A.-K."/>
            <person name="Ovreas L."/>
            <person name="Rohde M."/>
            <person name="Galperin M.Y."/>
            <person name="Jogler C."/>
        </authorList>
    </citation>
    <scope>NUCLEOTIDE SEQUENCE [LARGE SCALE GENOMIC DNA]</scope>
    <source>
        <strain evidence="3 4">FF011L</strain>
    </source>
</reference>
<gene>
    <name evidence="3" type="primary">xcpT_4</name>
    <name evidence="3" type="ORF">FF011L_39530</name>
</gene>
<keyword evidence="1" id="KW-0472">Membrane</keyword>
<sequence length="343" mass="37678">MPDFSLPGPQAFRPVPSPCIKICKLNQDQICTGCGRSRAEIGNWSNWSNPARRACLQRAEDRLNAADWLTDTQPESDAQTDSKPPRSGFTLVELLVVIAIIGILVGLLLPAVQAVREAARKTQCKNNLHQLGIALHMYHDVHKSLPMGCLEWRSFSSPPTHRQMAWSAMLLPFLEQQNVHDQIDFGLAFDAPENAAAAAQRISAYECPTAPEKIQTRGRTDYGGLYGERINDSIPEDGLFLYETAISFRGIRDGLTQTLAVAEDVGGPDSEWINGRNVFVQAYGINDPEAWVGDNEIRSLHPSGAIVLFADGRTQFMAETIDKTILGKLITRSGGETVSASDF</sequence>
<dbReference type="InterPro" id="IPR010710">
    <property type="entry name" value="DUF1289"/>
</dbReference>
<organism evidence="3 4">
    <name type="scientific">Roseimaritima multifibrata</name>
    <dbReference type="NCBI Taxonomy" id="1930274"/>
    <lineage>
        <taxon>Bacteria</taxon>
        <taxon>Pseudomonadati</taxon>
        <taxon>Planctomycetota</taxon>
        <taxon>Planctomycetia</taxon>
        <taxon>Pirellulales</taxon>
        <taxon>Pirellulaceae</taxon>
        <taxon>Roseimaritima</taxon>
    </lineage>
</organism>
<dbReference type="AlphaFoldDB" id="A0A517MJT9"/>
<dbReference type="InterPro" id="IPR011453">
    <property type="entry name" value="DUF1559"/>
</dbReference>
<dbReference type="Pfam" id="PF07596">
    <property type="entry name" value="SBP_bac_10"/>
    <property type="match status" value="1"/>
</dbReference>
<dbReference type="EMBL" id="CP036262">
    <property type="protein sequence ID" value="QDS95166.1"/>
    <property type="molecule type" value="Genomic_DNA"/>
</dbReference>
<dbReference type="PANTHER" id="PTHR30093:SF2">
    <property type="entry name" value="TYPE II SECRETION SYSTEM PROTEIN H"/>
    <property type="match status" value="1"/>
</dbReference>
<keyword evidence="4" id="KW-1185">Reference proteome</keyword>
<dbReference type="Gene3D" id="3.30.700.10">
    <property type="entry name" value="Glycoprotein, Type 4 Pilin"/>
    <property type="match status" value="1"/>
</dbReference>
<evidence type="ECO:0000259" key="2">
    <source>
        <dbReference type="Pfam" id="PF07596"/>
    </source>
</evidence>
<dbReference type="Proteomes" id="UP000320672">
    <property type="component" value="Chromosome"/>
</dbReference>
<protein>
    <submittedName>
        <fullName evidence="3">Type II secretion system protein G</fullName>
    </submittedName>
</protein>